<dbReference type="InterPro" id="IPR025476">
    <property type="entry name" value="Helitron_helicase-like"/>
</dbReference>
<dbReference type="OMA" id="HELHSIY"/>
<keyword evidence="1" id="KW-0547">Nucleotide-binding</keyword>
<comment type="catalytic activity">
    <reaction evidence="1">
        <text>ATP + H2O = ADP + phosphate + H(+)</text>
        <dbReference type="Rhea" id="RHEA:13065"/>
        <dbReference type="ChEBI" id="CHEBI:15377"/>
        <dbReference type="ChEBI" id="CHEBI:15378"/>
        <dbReference type="ChEBI" id="CHEBI:30616"/>
        <dbReference type="ChEBI" id="CHEBI:43474"/>
        <dbReference type="ChEBI" id="CHEBI:456216"/>
        <dbReference type="EC" id="5.6.2.3"/>
    </reaction>
</comment>
<evidence type="ECO:0000313" key="6">
    <source>
        <dbReference type="EnsemblPlants" id="KRH32834"/>
    </source>
</evidence>
<dbReference type="EMBL" id="CM000843">
    <property type="protein sequence ID" value="KRH32834.1"/>
    <property type="molecule type" value="Genomic_DNA"/>
</dbReference>
<dbReference type="EC" id="5.6.2.3" evidence="1"/>
<organism evidence="5">
    <name type="scientific">Glycine max</name>
    <name type="common">Soybean</name>
    <name type="synonym">Glycine hispida</name>
    <dbReference type="NCBI Taxonomy" id="3847"/>
    <lineage>
        <taxon>Eukaryota</taxon>
        <taxon>Viridiplantae</taxon>
        <taxon>Streptophyta</taxon>
        <taxon>Embryophyta</taxon>
        <taxon>Tracheophyta</taxon>
        <taxon>Spermatophyta</taxon>
        <taxon>Magnoliopsida</taxon>
        <taxon>eudicotyledons</taxon>
        <taxon>Gunneridae</taxon>
        <taxon>Pentapetalae</taxon>
        <taxon>rosids</taxon>
        <taxon>fabids</taxon>
        <taxon>Fabales</taxon>
        <taxon>Fabaceae</taxon>
        <taxon>Papilionoideae</taxon>
        <taxon>50 kb inversion clade</taxon>
        <taxon>NPAAA clade</taxon>
        <taxon>indigoferoid/millettioid clade</taxon>
        <taxon>Phaseoleae</taxon>
        <taxon>Glycine</taxon>
        <taxon>Glycine subgen. Soja</taxon>
    </lineage>
</organism>
<reference evidence="5" key="3">
    <citation type="submission" date="2018-07" db="EMBL/GenBank/DDBJ databases">
        <title>WGS assembly of Glycine max.</title>
        <authorList>
            <person name="Schmutz J."/>
            <person name="Cannon S."/>
            <person name="Schlueter J."/>
            <person name="Ma J."/>
            <person name="Mitros T."/>
            <person name="Nelson W."/>
            <person name="Hyten D."/>
            <person name="Song Q."/>
            <person name="Thelen J."/>
            <person name="Cheng J."/>
            <person name="Xu D."/>
            <person name="Hellsten U."/>
            <person name="May G."/>
            <person name="Yu Y."/>
            <person name="Sakurai T."/>
            <person name="Umezawa T."/>
            <person name="Bhattacharyya M."/>
            <person name="Sandhu D."/>
            <person name="Valliyodan B."/>
            <person name="Lindquist E."/>
            <person name="Peto M."/>
            <person name="Grant D."/>
            <person name="Shu S."/>
            <person name="Goodstein D."/>
            <person name="Barry K."/>
            <person name="Futrell-Griggs M."/>
            <person name="Abernathy B."/>
            <person name="Du J."/>
            <person name="Tian Z."/>
            <person name="Zhu L."/>
            <person name="Gill N."/>
            <person name="Joshi T."/>
            <person name="Libault M."/>
            <person name="Sethuraman A."/>
            <person name="Zhang X."/>
            <person name="Shinozaki K."/>
            <person name="Nguyen H."/>
            <person name="Wing R."/>
            <person name="Cregan P."/>
            <person name="Specht J."/>
            <person name="Grimwood J."/>
            <person name="Rokhsar D."/>
            <person name="Stacey G."/>
            <person name="Shoemaker R."/>
            <person name="Jackson S."/>
        </authorList>
    </citation>
    <scope>NUCLEOTIDE SEQUENCE</scope>
    <source>
        <tissue evidence="5">Callus</tissue>
    </source>
</reference>
<gene>
    <name evidence="5" type="ORF">GLYMA_10G079800</name>
</gene>
<keyword evidence="1" id="KW-0067">ATP-binding</keyword>
<evidence type="ECO:0000259" key="4">
    <source>
        <dbReference type="Pfam" id="PF21530"/>
    </source>
</evidence>
<sequence>YSDLGDQLMQCSHCNANMWYNERVSKDKRTTNPRFSLCCGNGKVELPLLQNPPKYLYQLLYDHGTSDSNNYQQNIRTYNMMFAFTSVGIKFDKSINHSRGPPTIRIQGQPCHRIGSMLPMPGKEPKFAQLYIFDTENEVQNRINAISPHNQIQEHIVSQLSEMLDEYNVHAKTFRMARDRLQDVQVDNIKLKLIANREKDGRTYNVPTVPEVATLIVGDFDANSKRDIIIETQHGQLQRIHELHSIYLALQYPFLFPYGEDGYRLDILHSSRSDGKKRKRNRLTMREWFSYRLQCRSNESKTLLNSRRLFQQFVVEGYTMVESERLSYIRNNQKKLLVDKFCSLQQSLNDGSRKDLNKGKRVILPSTFVGSLCYMDQLYFDGMAICSHVGFPNLFITLTCNPNWPEIHRLLNPLNLKAADRPDIISRVFKLKYEQMLMDLTKNHMLGKVIAYMYTIEFQKRGLPHVHLLLFLHLDNKYPSSDEIDQIISAEIPSQQDDLELYSLVKKPYGKCSRFYPKMFQPHTVLDADGFLVYRRRNNGHAIEKNGVIIDNRYIVPYNPRLLRKYQAHINIEWCNQHTSIKYLFKNINKGYDRVTVVLIHEDNDQTENGGTHNDEIKEYLDYKYICPCESTWRIFGFPIHGRKPVVERLHFHLPGQHSVLYEDHDDIGDVLSKPSISDSKFILWMNTNQNSVEGRNLTYAEFVSKFVYNQKKRCWQLRKKGYTIGRLLWVPPITGELFYLRMMLTVCKGPTSFEDLRTVDNVQYSTYKEACFAMGFLQDDKEFIEAMKEAKDWGSTHYIRKLFVLLLLTATMSKPEQLDDRTLQNLVLLEIEELLQANQRSLRDYPSMPYPEDANCPAYLDNSLILAELNYNNEELRSEFEHLFSHMTDEQASIYNQIVEAVNKDEGGMFFLYGYGGTRKTYIWKTLASSLRADNKIVIMVASSGIASLLLPGGRTTHSKFKIPTSLIIWDEAPMAHKFCFEALDHSLRDIIKHNSKDNKIFGGKVMVFGGDFRQILSVIPRGSRSDIVNAIINSSYLWDHCQILRLTKNMCLQNNMQATDQEEIATFAQWNIDIGDGIIGDENDGYATIEIPQELLITKYNDPIHSIINSTFPDLSHHHNDPEYFQTKAILASTNETVQQVNDYMLTTIPGEQMEYLSSDSVDKSETIESCHFRSLTTEFLNSLTTSGLPNHCLKLKIGTPIMLLRNLDQTQGLCNGTRLIITRLAKHVIAADIISGTNIGDHVYIPRMSMSPSQSPWPFKLLRRQFPIMLSYAMTINKSQGQSLSSVGLYLPKPVFSHDQLYVTLSRVKSKKGLRILIHDQNKKKLLQPRMWFSKS</sequence>
<dbReference type="GO" id="GO:0043139">
    <property type="term" value="F:5'-3' DNA helicase activity"/>
    <property type="evidence" value="ECO:0007669"/>
    <property type="project" value="UniProtKB-EC"/>
</dbReference>
<dbReference type="PaxDb" id="3847-GLYMA10G09735.1"/>
<protein>
    <recommendedName>
        <fullName evidence="1">ATP-dependent DNA helicase</fullName>
        <ecNumber evidence="1">5.6.2.3</ecNumber>
    </recommendedName>
</protein>
<accession>A0A0R0HVQ1</accession>
<evidence type="ECO:0000259" key="3">
    <source>
        <dbReference type="Pfam" id="PF14214"/>
    </source>
</evidence>
<dbReference type="CDD" id="cd18809">
    <property type="entry name" value="SF1_C_RecD"/>
    <property type="match status" value="1"/>
</dbReference>
<keyword evidence="1" id="KW-0233">DNA recombination</keyword>
<evidence type="ECO:0000313" key="5">
    <source>
        <dbReference type="EMBL" id="KRH32834.1"/>
    </source>
</evidence>
<dbReference type="FunFam" id="3.40.50.300:FF:002884">
    <property type="entry name" value="ATP-dependent DNA helicase"/>
    <property type="match status" value="1"/>
</dbReference>
<feature type="non-terminal residue" evidence="5">
    <location>
        <position position="1"/>
    </location>
</feature>
<dbReference type="GO" id="GO:0006310">
    <property type="term" value="P:DNA recombination"/>
    <property type="evidence" value="ECO:0007669"/>
    <property type="project" value="UniProtKB-KW"/>
</dbReference>
<dbReference type="EnsemblPlants" id="KRH32834">
    <property type="protein sequence ID" value="KRH32834"/>
    <property type="gene ID" value="GLYMA_10G079800"/>
</dbReference>
<reference evidence="5 6" key="1">
    <citation type="journal article" date="2010" name="Nature">
        <title>Genome sequence of the palaeopolyploid soybean.</title>
        <authorList>
            <person name="Schmutz J."/>
            <person name="Cannon S.B."/>
            <person name="Schlueter J."/>
            <person name="Ma J."/>
            <person name="Mitros T."/>
            <person name="Nelson W."/>
            <person name="Hyten D.L."/>
            <person name="Song Q."/>
            <person name="Thelen J.J."/>
            <person name="Cheng J."/>
            <person name="Xu D."/>
            <person name="Hellsten U."/>
            <person name="May G.D."/>
            <person name="Yu Y."/>
            <person name="Sakurai T."/>
            <person name="Umezawa T."/>
            <person name="Bhattacharyya M.K."/>
            <person name="Sandhu D."/>
            <person name="Valliyodan B."/>
            <person name="Lindquist E."/>
            <person name="Peto M."/>
            <person name="Grant D."/>
            <person name="Shu S."/>
            <person name="Goodstein D."/>
            <person name="Barry K."/>
            <person name="Futrell-Griggs M."/>
            <person name="Abernathy B."/>
            <person name="Du J."/>
            <person name="Tian Z."/>
            <person name="Zhu L."/>
            <person name="Gill N."/>
            <person name="Joshi T."/>
            <person name="Libault M."/>
            <person name="Sethuraman A."/>
            <person name="Zhang X.-C."/>
            <person name="Shinozaki K."/>
            <person name="Nguyen H.T."/>
            <person name="Wing R.A."/>
            <person name="Cregan P."/>
            <person name="Specht J."/>
            <person name="Grimwood J."/>
            <person name="Rokhsar D."/>
            <person name="Stacey G."/>
            <person name="Shoemaker R.C."/>
            <person name="Jackson S.A."/>
        </authorList>
    </citation>
    <scope>NUCLEOTIDE SEQUENCE</scope>
    <source>
        <strain evidence="6">cv. Williams 82</strain>
        <tissue evidence="5">Callus</tissue>
    </source>
</reference>
<dbReference type="InterPro" id="IPR010285">
    <property type="entry name" value="DNA_helicase_pif1-like_DEAD"/>
</dbReference>
<dbReference type="GO" id="GO:0005524">
    <property type="term" value="F:ATP binding"/>
    <property type="evidence" value="ECO:0007669"/>
    <property type="project" value="UniProtKB-KW"/>
</dbReference>
<dbReference type="InParanoid" id="A0A0R0HVQ1"/>
<dbReference type="Gramene" id="KRH32834">
    <property type="protein sequence ID" value="KRH32834"/>
    <property type="gene ID" value="GLYMA_10G079800"/>
</dbReference>
<dbReference type="Pfam" id="PF05970">
    <property type="entry name" value="PIF1"/>
    <property type="match status" value="1"/>
</dbReference>
<dbReference type="SUPFAM" id="SSF52540">
    <property type="entry name" value="P-loop containing nucleoside triphosphate hydrolases"/>
    <property type="match status" value="2"/>
</dbReference>
<dbReference type="PANTHER" id="PTHR10492:SF78">
    <property type="entry name" value="ATP-DEPENDENT DNA HELICASE"/>
    <property type="match status" value="1"/>
</dbReference>
<evidence type="ECO:0000256" key="1">
    <source>
        <dbReference type="RuleBase" id="RU363044"/>
    </source>
</evidence>
<keyword evidence="1" id="KW-0378">Hydrolase</keyword>
<dbReference type="GO" id="GO:0006281">
    <property type="term" value="P:DNA repair"/>
    <property type="evidence" value="ECO:0007669"/>
    <property type="project" value="UniProtKB-KW"/>
</dbReference>
<dbReference type="GO" id="GO:0000723">
    <property type="term" value="P:telomere maintenance"/>
    <property type="evidence" value="ECO:0007669"/>
    <property type="project" value="InterPro"/>
</dbReference>
<keyword evidence="1" id="KW-0234">DNA repair</keyword>
<dbReference type="InterPro" id="IPR049163">
    <property type="entry name" value="Pif1-like_2B_dom"/>
</dbReference>
<feature type="domain" description="Helitron helicase-like" evidence="3">
    <location>
        <begin position="288"/>
        <end position="470"/>
    </location>
</feature>
<keyword evidence="1" id="KW-0347">Helicase</keyword>
<feature type="domain" description="DNA helicase Pif1-like 2B" evidence="4">
    <location>
        <begin position="1181"/>
        <end position="1227"/>
    </location>
</feature>
<reference evidence="6" key="2">
    <citation type="submission" date="2018-02" db="UniProtKB">
        <authorList>
            <consortium name="EnsemblPlants"/>
        </authorList>
    </citation>
    <scope>IDENTIFICATION</scope>
    <source>
        <strain evidence="6">Williams 82</strain>
    </source>
</reference>
<dbReference type="Pfam" id="PF21530">
    <property type="entry name" value="Pif1_2B_dom"/>
    <property type="match status" value="1"/>
</dbReference>
<dbReference type="InterPro" id="IPR027417">
    <property type="entry name" value="P-loop_NTPase"/>
</dbReference>
<dbReference type="GO" id="GO:0016787">
    <property type="term" value="F:hydrolase activity"/>
    <property type="evidence" value="ECO:0007669"/>
    <property type="project" value="UniProtKB-KW"/>
</dbReference>
<evidence type="ECO:0000313" key="7">
    <source>
        <dbReference type="Proteomes" id="UP000008827"/>
    </source>
</evidence>
<name>A0A0R0HVQ1_SOYBN</name>
<dbReference type="Pfam" id="PF14214">
    <property type="entry name" value="Helitron_like_N"/>
    <property type="match status" value="1"/>
</dbReference>
<dbReference type="Proteomes" id="UP000008827">
    <property type="component" value="Chromosome 10"/>
</dbReference>
<proteinExistence type="inferred from homology"/>
<keyword evidence="7" id="KW-1185">Reference proteome</keyword>
<evidence type="ECO:0000259" key="2">
    <source>
        <dbReference type="Pfam" id="PF05970"/>
    </source>
</evidence>
<dbReference type="Gene3D" id="3.40.50.300">
    <property type="entry name" value="P-loop containing nucleotide triphosphate hydrolases"/>
    <property type="match status" value="1"/>
</dbReference>
<comment type="cofactor">
    <cofactor evidence="1">
        <name>Mg(2+)</name>
        <dbReference type="ChEBI" id="CHEBI:18420"/>
    </cofactor>
</comment>
<comment type="similarity">
    <text evidence="1">Belongs to the helicase family.</text>
</comment>
<keyword evidence="1" id="KW-0227">DNA damage</keyword>
<feature type="domain" description="DNA helicase Pif1-like DEAD-box helicase" evidence="2">
    <location>
        <begin position="966"/>
        <end position="1086"/>
    </location>
</feature>
<dbReference type="PANTHER" id="PTHR10492">
    <property type="match status" value="1"/>
</dbReference>
<dbReference type="AlphaFoldDB" id="A0A0R0HVQ1"/>